<dbReference type="PANTHER" id="PTHR43434">
    <property type="entry name" value="PHOSPHOGLYCOLATE PHOSPHATASE"/>
    <property type="match status" value="1"/>
</dbReference>
<dbReference type="SUPFAM" id="SSF56784">
    <property type="entry name" value="HAD-like"/>
    <property type="match status" value="1"/>
</dbReference>
<reference evidence="1 2" key="1">
    <citation type="submission" date="2024-10" db="EMBL/GenBank/DDBJ databases">
        <authorList>
            <person name="Ratan Roy A."/>
            <person name="Morales Sandoval P.H."/>
            <person name="De Los Santos Villalobos S."/>
            <person name="Chakraborty S."/>
            <person name="Mukherjee J."/>
        </authorList>
    </citation>
    <scope>NUCLEOTIDE SEQUENCE [LARGE SCALE GENOMIC DNA]</scope>
    <source>
        <strain evidence="1 2">S1</strain>
    </source>
</reference>
<organism evidence="1 2">
    <name type="scientific">Almyronema epifaneia S1</name>
    <dbReference type="NCBI Taxonomy" id="2991925"/>
    <lineage>
        <taxon>Bacteria</taxon>
        <taxon>Bacillati</taxon>
        <taxon>Cyanobacteriota</taxon>
        <taxon>Cyanophyceae</taxon>
        <taxon>Nodosilineales</taxon>
        <taxon>Nodosilineaceae</taxon>
        <taxon>Almyronema</taxon>
        <taxon>Almyronema epifaneia</taxon>
    </lineage>
</organism>
<keyword evidence="1" id="KW-0378">Hydrolase</keyword>
<dbReference type="NCBIfam" id="TIGR01549">
    <property type="entry name" value="HAD-SF-IA-v1"/>
    <property type="match status" value="1"/>
</dbReference>
<dbReference type="InterPro" id="IPR023198">
    <property type="entry name" value="PGP-like_dom2"/>
</dbReference>
<proteinExistence type="predicted"/>
<gene>
    <name evidence="1" type="ORF">ACFVKH_14710</name>
</gene>
<dbReference type="InterPro" id="IPR006439">
    <property type="entry name" value="HAD-SF_hydro_IA"/>
</dbReference>
<dbReference type="InterPro" id="IPR023214">
    <property type="entry name" value="HAD_sf"/>
</dbReference>
<dbReference type="InterPro" id="IPR036412">
    <property type="entry name" value="HAD-like_sf"/>
</dbReference>
<name>A0ABW6IH47_9CYAN</name>
<sequence>MVTVECSGHQFHNIEAVLFDKDGTLANSEEFLRSLAQKRSRLIDAQVPGVQEPLLLAFGVDGDRLNPAGLMAVGNRQENETAAAAYIAETGKDWIESLEVARSAFVEADSYLLSKADYTPPFAGISNCLERLASAGLKLGILSADTTANIQAFVARYQFSEVFQLTLGSDRPDCKKPDPRFFQVACHQLGVRPQHALSIGDATSDLQMARQAKAAGFVGVRWGWSQPVRLTGADSLIDQPEQLQVSA</sequence>
<dbReference type="InterPro" id="IPR050155">
    <property type="entry name" value="HAD-like_hydrolase_sf"/>
</dbReference>
<dbReference type="Proteomes" id="UP001600165">
    <property type="component" value="Unassembled WGS sequence"/>
</dbReference>
<dbReference type="EMBL" id="JBHZOL010000087">
    <property type="protein sequence ID" value="MFE4107541.1"/>
    <property type="molecule type" value="Genomic_DNA"/>
</dbReference>
<dbReference type="Gene3D" id="1.10.150.240">
    <property type="entry name" value="Putative phosphatase, domain 2"/>
    <property type="match status" value="1"/>
</dbReference>
<evidence type="ECO:0000313" key="1">
    <source>
        <dbReference type="EMBL" id="MFE4107541.1"/>
    </source>
</evidence>
<dbReference type="SFLD" id="SFLDS00003">
    <property type="entry name" value="Haloacid_Dehalogenase"/>
    <property type="match status" value="1"/>
</dbReference>
<comment type="caution">
    <text evidence="1">The sequence shown here is derived from an EMBL/GenBank/DDBJ whole genome shotgun (WGS) entry which is preliminary data.</text>
</comment>
<dbReference type="RefSeq" id="WP_377966349.1">
    <property type="nucleotide sequence ID" value="NZ_JBHZOL010000087.1"/>
</dbReference>
<dbReference type="PANTHER" id="PTHR43434:SF1">
    <property type="entry name" value="PHOSPHOGLYCOLATE PHOSPHATASE"/>
    <property type="match status" value="1"/>
</dbReference>
<accession>A0ABW6IH47</accession>
<evidence type="ECO:0000313" key="2">
    <source>
        <dbReference type="Proteomes" id="UP001600165"/>
    </source>
</evidence>
<dbReference type="GO" id="GO:0016787">
    <property type="term" value="F:hydrolase activity"/>
    <property type="evidence" value="ECO:0007669"/>
    <property type="project" value="UniProtKB-KW"/>
</dbReference>
<dbReference type="EC" id="3.-.-.-" evidence="1"/>
<dbReference type="Pfam" id="PF00702">
    <property type="entry name" value="Hydrolase"/>
    <property type="match status" value="1"/>
</dbReference>
<keyword evidence="2" id="KW-1185">Reference proteome</keyword>
<protein>
    <submittedName>
        <fullName evidence="1">HAD family hydrolase</fullName>
        <ecNumber evidence="1">3.-.-.-</ecNumber>
    </submittedName>
</protein>
<dbReference type="Gene3D" id="3.40.50.1000">
    <property type="entry name" value="HAD superfamily/HAD-like"/>
    <property type="match status" value="1"/>
</dbReference>
<dbReference type="SFLD" id="SFLDG01129">
    <property type="entry name" value="C1.5:_HAD__Beta-PGM__Phosphata"/>
    <property type="match status" value="1"/>
</dbReference>
<dbReference type="PRINTS" id="PR00413">
    <property type="entry name" value="HADHALOGNASE"/>
</dbReference>